<name>A0A3M9NAK7_9BACT</name>
<dbReference type="Gene3D" id="3.40.30.10">
    <property type="entry name" value="Glutaredoxin"/>
    <property type="match status" value="1"/>
</dbReference>
<dbReference type="AlphaFoldDB" id="A0A3M9NAK7"/>
<accession>A0A3M9NAK7</accession>
<evidence type="ECO:0000313" key="2">
    <source>
        <dbReference type="Proteomes" id="UP000267223"/>
    </source>
</evidence>
<comment type="caution">
    <text evidence="1">The sequence shown here is derived from an EMBL/GenBank/DDBJ whole genome shotgun (WGS) entry which is preliminary data.</text>
</comment>
<dbReference type="Gene3D" id="1.10.472.60">
    <property type="entry name" value="putative protein disulfide isomerase domain"/>
    <property type="match status" value="1"/>
</dbReference>
<proteinExistence type="predicted"/>
<dbReference type="PANTHER" id="PTHR13887:SF54">
    <property type="entry name" value="DSBA FAMILY PROTEIN"/>
    <property type="match status" value="1"/>
</dbReference>
<dbReference type="Proteomes" id="UP000267223">
    <property type="component" value="Unassembled WGS sequence"/>
</dbReference>
<dbReference type="InterPro" id="IPR036249">
    <property type="entry name" value="Thioredoxin-like_sf"/>
</dbReference>
<evidence type="ECO:0000313" key="1">
    <source>
        <dbReference type="EMBL" id="RNI33998.1"/>
    </source>
</evidence>
<dbReference type="Pfam" id="PF13743">
    <property type="entry name" value="Thioredoxin_5"/>
    <property type="match status" value="1"/>
</dbReference>
<dbReference type="RefSeq" id="WP_123121938.1">
    <property type="nucleotide sequence ID" value="NZ_RJJR01000015.1"/>
</dbReference>
<dbReference type="PANTHER" id="PTHR13887">
    <property type="entry name" value="GLUTATHIONE S-TRANSFERASE KAPPA"/>
    <property type="match status" value="1"/>
</dbReference>
<protein>
    <submittedName>
        <fullName evidence="1">DsbA family protein</fullName>
    </submittedName>
</protein>
<dbReference type="CDD" id="cd03025">
    <property type="entry name" value="DsbA_FrnE_like"/>
    <property type="match status" value="1"/>
</dbReference>
<sequence>MAEQKSNIKSGLEITYYTDPLCCWSWGFEPQWRRLLYELNDKIRYRYCMGGLLPKWKNYNDNLNSVTRPIQMGPVWMHAKEISGMPMDYNIWMRDPPSSSYPACLAVKCASIQSLRAEEKYLRMVREELMINGKNISNRAVLFEIAEKVEKEIPGFDAAIFKEDFKNDAALDAFKKDLQEIQYHRINRFPTLVIRSANKKGVLISGYRPYPLLIESIHNLTDLKLPKKINRETYTKYWGSLTERELREIE</sequence>
<reference evidence="1 2" key="1">
    <citation type="submission" date="2018-11" db="EMBL/GenBank/DDBJ databases">
        <title>Draft genome sequence of Ferruginibacter sp. BO-59.</title>
        <authorList>
            <person name="Im W.T."/>
        </authorList>
    </citation>
    <scope>NUCLEOTIDE SEQUENCE [LARGE SCALE GENOMIC DNA]</scope>
    <source>
        <strain evidence="1 2">BO-59</strain>
    </source>
</reference>
<dbReference type="SUPFAM" id="SSF52833">
    <property type="entry name" value="Thioredoxin-like"/>
    <property type="match status" value="1"/>
</dbReference>
<keyword evidence="2" id="KW-1185">Reference proteome</keyword>
<dbReference type="OrthoDB" id="9813770at2"/>
<dbReference type="EMBL" id="RJJR01000015">
    <property type="protein sequence ID" value="RNI33998.1"/>
    <property type="molecule type" value="Genomic_DNA"/>
</dbReference>
<gene>
    <name evidence="1" type="ORF">EFY79_16950</name>
</gene>
<organism evidence="1 2">
    <name type="scientific">Hanamia caeni</name>
    <dbReference type="NCBI Taxonomy" id="2294116"/>
    <lineage>
        <taxon>Bacteria</taxon>
        <taxon>Pseudomonadati</taxon>
        <taxon>Bacteroidota</taxon>
        <taxon>Chitinophagia</taxon>
        <taxon>Chitinophagales</taxon>
        <taxon>Chitinophagaceae</taxon>
        <taxon>Hanamia</taxon>
    </lineage>
</organism>